<evidence type="ECO:0000313" key="4">
    <source>
        <dbReference type="Proteomes" id="UP000177309"/>
    </source>
</evidence>
<dbReference type="PANTHER" id="PTHR43773:SF1">
    <property type="entry name" value="MAGNESIUM TRANSPORTER MGTE"/>
    <property type="match status" value="1"/>
</dbReference>
<feature type="domain" description="CBS" evidence="2">
    <location>
        <begin position="360"/>
        <end position="416"/>
    </location>
</feature>
<dbReference type="EMBL" id="MEUI01000019">
    <property type="protein sequence ID" value="OGC34339.1"/>
    <property type="molecule type" value="Genomic_DNA"/>
</dbReference>
<sequence>MVLFSEMFVSELRGVTVVDRLQDNIGEIRDFILTVGEVFPRVTGLLVRLSKNNDDTIILMSEIDLIGKKFVTTKSVKERIVFTQPRQGELLLWQDLMDKQIVDTEGARVIRVNDLKLGKIEQDVRLIAADVGFRGLLRRLGCLGFFSFIFRLFGRQVSDTLIGWDHVEHLMTGRAKGMITVPAKHVSEMHPSDIASIISQVHSAERTAIFSSLADKTAAEALHELEPKLQALLLTTLDTKKALGVLDKMPADEVADVLGDLDPEKAEELLRLIKPRKSASVRELLSHPDETAGGLMTTEFISIPSNFNCHQTIEKMRELVPTAETVFYIYVVDQAEKLVGVVSLRDLILSLPETPIASIMVKELKTVEPETDQRRVAQAISKYNLLAVPVVDQNNKILGIVTVDDVVDFILPPISRRIRHVLG</sequence>
<dbReference type="SUPFAM" id="SSF54631">
    <property type="entry name" value="CBS-domain pair"/>
    <property type="match status" value="1"/>
</dbReference>
<dbReference type="InterPro" id="IPR006669">
    <property type="entry name" value="MgtE_transporter"/>
</dbReference>
<dbReference type="InterPro" id="IPR038076">
    <property type="entry name" value="MgtE_N_sf"/>
</dbReference>
<comment type="caution">
    <text evidence="3">The sequence shown here is derived from an EMBL/GenBank/DDBJ whole genome shotgun (WGS) entry which is preliminary data.</text>
</comment>
<dbReference type="Pfam" id="PF03448">
    <property type="entry name" value="MgtE_N"/>
    <property type="match status" value="1"/>
</dbReference>
<feature type="domain" description="CBS" evidence="2">
    <location>
        <begin position="296"/>
        <end position="358"/>
    </location>
</feature>
<dbReference type="SMART" id="SM00924">
    <property type="entry name" value="MgtE_N"/>
    <property type="match status" value="1"/>
</dbReference>
<dbReference type="PANTHER" id="PTHR43773">
    <property type="entry name" value="MAGNESIUM TRANSPORTER MGTE"/>
    <property type="match status" value="1"/>
</dbReference>
<keyword evidence="1" id="KW-0129">CBS domain</keyword>
<dbReference type="Gene3D" id="3.10.580.10">
    <property type="entry name" value="CBS-domain"/>
    <property type="match status" value="1"/>
</dbReference>
<dbReference type="InterPro" id="IPR006668">
    <property type="entry name" value="Mg_transptr_MgtE_intracell_dom"/>
</dbReference>
<dbReference type="InterPro" id="IPR046342">
    <property type="entry name" value="CBS_dom_sf"/>
</dbReference>
<dbReference type="SMART" id="SM00116">
    <property type="entry name" value="CBS"/>
    <property type="match status" value="2"/>
</dbReference>
<dbReference type="Pfam" id="PF00571">
    <property type="entry name" value="CBS"/>
    <property type="match status" value="2"/>
</dbReference>
<dbReference type="GO" id="GO:0015095">
    <property type="term" value="F:magnesium ion transmembrane transporter activity"/>
    <property type="evidence" value="ECO:0007669"/>
    <property type="project" value="InterPro"/>
</dbReference>
<proteinExistence type="predicted"/>
<protein>
    <recommendedName>
        <fullName evidence="2">CBS domain-containing protein</fullName>
    </recommendedName>
</protein>
<dbReference type="InterPro" id="IPR000644">
    <property type="entry name" value="CBS_dom"/>
</dbReference>
<dbReference type="CDD" id="cd04606">
    <property type="entry name" value="CBS_pair_Mg_transporter"/>
    <property type="match status" value="1"/>
</dbReference>
<evidence type="ECO:0000259" key="2">
    <source>
        <dbReference type="PROSITE" id="PS51371"/>
    </source>
</evidence>
<gene>
    <name evidence="3" type="ORF">A2462_07750</name>
</gene>
<reference evidence="3 4" key="1">
    <citation type="journal article" date="2016" name="Nat. Commun.">
        <title>Thousands of microbial genomes shed light on interconnected biogeochemical processes in an aquifer system.</title>
        <authorList>
            <person name="Anantharaman K."/>
            <person name="Brown C.T."/>
            <person name="Hug L.A."/>
            <person name="Sharon I."/>
            <person name="Castelle C.J."/>
            <person name="Probst A.J."/>
            <person name="Thomas B.C."/>
            <person name="Singh A."/>
            <person name="Wilkins M.J."/>
            <person name="Karaoz U."/>
            <person name="Brodie E.L."/>
            <person name="Williams K.H."/>
            <person name="Hubbard S.S."/>
            <person name="Banfield J.F."/>
        </authorList>
    </citation>
    <scope>NUCLEOTIDE SEQUENCE [LARGE SCALE GENOMIC DNA]</scope>
</reference>
<dbReference type="AlphaFoldDB" id="A0A1F4TP21"/>
<evidence type="ECO:0000313" key="3">
    <source>
        <dbReference type="EMBL" id="OGC34339.1"/>
    </source>
</evidence>
<dbReference type="GO" id="GO:0016020">
    <property type="term" value="C:membrane"/>
    <property type="evidence" value="ECO:0007669"/>
    <property type="project" value="InterPro"/>
</dbReference>
<dbReference type="Proteomes" id="UP000177309">
    <property type="component" value="Unassembled WGS sequence"/>
</dbReference>
<dbReference type="Gene3D" id="1.25.60.10">
    <property type="entry name" value="MgtE N-terminal domain-like"/>
    <property type="match status" value="1"/>
</dbReference>
<dbReference type="PROSITE" id="PS51371">
    <property type="entry name" value="CBS"/>
    <property type="match status" value="2"/>
</dbReference>
<evidence type="ECO:0000256" key="1">
    <source>
        <dbReference type="PROSITE-ProRule" id="PRU00703"/>
    </source>
</evidence>
<organism evidence="3 4">
    <name type="scientific">candidate division WOR-1 bacterium RIFOXYC2_FULL_41_25</name>
    <dbReference type="NCBI Taxonomy" id="1802586"/>
    <lineage>
        <taxon>Bacteria</taxon>
        <taxon>Bacillati</taxon>
        <taxon>Saganbacteria</taxon>
    </lineage>
</organism>
<accession>A0A1F4TP21</accession>
<name>A0A1F4TP21_UNCSA</name>
<dbReference type="SUPFAM" id="SSF158791">
    <property type="entry name" value="MgtE N-terminal domain-like"/>
    <property type="match status" value="1"/>
</dbReference>